<dbReference type="Pfam" id="PF14062">
    <property type="entry name" value="DUF4253"/>
    <property type="match status" value="1"/>
</dbReference>
<evidence type="ECO:0000259" key="2">
    <source>
        <dbReference type="Pfam" id="PF14062"/>
    </source>
</evidence>
<proteinExistence type="predicted"/>
<dbReference type="RefSeq" id="WP_280763508.1">
    <property type="nucleotide sequence ID" value="NZ_JARXVC010000020.1"/>
</dbReference>
<reference evidence="3 4" key="1">
    <citation type="submission" date="2023-04" db="EMBL/GenBank/DDBJ databases">
        <title>Forest soil microbial communities from Buena Vista Peninsula, Colon Province, Panama.</title>
        <authorList>
            <person name="Bouskill N."/>
        </authorList>
    </citation>
    <scope>NUCLEOTIDE SEQUENCE [LARGE SCALE GENOMIC DNA]</scope>
    <source>
        <strain evidence="3 4">CFH S0262</strain>
    </source>
</reference>
<dbReference type="InterPro" id="IPR025349">
    <property type="entry name" value="DUF4253"/>
</dbReference>
<evidence type="ECO:0000313" key="4">
    <source>
        <dbReference type="Proteomes" id="UP001160334"/>
    </source>
</evidence>
<comment type="caution">
    <text evidence="3">The sequence shown here is derived from an EMBL/GenBank/DDBJ whole genome shotgun (WGS) entry which is preliminary data.</text>
</comment>
<accession>A0ABT6MJ08</accession>
<keyword evidence="4" id="KW-1185">Reference proteome</keyword>
<feature type="region of interest" description="Disordered" evidence="1">
    <location>
        <begin position="1"/>
        <end position="24"/>
    </location>
</feature>
<name>A0ABT6MJ08_9NOCA</name>
<evidence type="ECO:0000313" key="3">
    <source>
        <dbReference type="EMBL" id="MDH6284280.1"/>
    </source>
</evidence>
<protein>
    <recommendedName>
        <fullName evidence="2">DUF4253 domain-containing protein</fullName>
    </recommendedName>
</protein>
<dbReference type="EMBL" id="JARXVC010000020">
    <property type="protein sequence ID" value="MDH6284280.1"/>
    <property type="molecule type" value="Genomic_DNA"/>
</dbReference>
<evidence type="ECO:0000256" key="1">
    <source>
        <dbReference type="SAM" id="MobiDB-lite"/>
    </source>
</evidence>
<sequence>MDNPVSPISVDAPPASDWSGPRPAGLHPHLWAETRATNATLDGLSLPDGTVVYGSDGQVLGWESSGETRELGELWLRCAQQFPSTGLWPICDGGRLGPSRGWNFLTADCKPYWQDPYAIPSDVYDAVNIADRNDYFDSSQGPDYFRELLRDLDLNDTSMKLAEGSAIPPDPLRRLIAPDAPTELTLVACQRPSDAVLLLDFGVANDDATPGIFAGVLRSWETRFGVVPEVLTSGWTAFQVLAPPTKVAEVERLATEVVSFATDSAIQGGFYVKSRDQRVTAQNMVQSSNWIIWWD</sequence>
<gene>
    <name evidence="3" type="ORF">M2280_005538</name>
</gene>
<feature type="domain" description="DUF4253" evidence="2">
    <location>
        <begin position="184"/>
        <end position="295"/>
    </location>
</feature>
<dbReference type="Proteomes" id="UP001160334">
    <property type="component" value="Unassembled WGS sequence"/>
</dbReference>
<organism evidence="3 4">
    <name type="scientific">Prescottella agglutinans</name>
    <dbReference type="NCBI Taxonomy" id="1644129"/>
    <lineage>
        <taxon>Bacteria</taxon>
        <taxon>Bacillati</taxon>
        <taxon>Actinomycetota</taxon>
        <taxon>Actinomycetes</taxon>
        <taxon>Mycobacteriales</taxon>
        <taxon>Nocardiaceae</taxon>
        <taxon>Prescottella</taxon>
    </lineage>
</organism>